<dbReference type="RefSeq" id="WP_210806778.1">
    <property type="nucleotide sequence ID" value="NZ_JAGQDG010000002.1"/>
</dbReference>
<keyword evidence="2" id="KW-1185">Reference proteome</keyword>
<dbReference type="EMBL" id="JAGQDG010000002">
    <property type="protein sequence ID" value="MBQ0934626.1"/>
    <property type="molecule type" value="Genomic_DNA"/>
</dbReference>
<comment type="caution">
    <text evidence="1">The sequence shown here is derived from an EMBL/GenBank/DDBJ whole genome shotgun (WGS) entry which is preliminary data.</text>
</comment>
<protein>
    <submittedName>
        <fullName evidence="1">Uncharacterized protein</fullName>
    </submittedName>
</protein>
<reference evidence="1 2" key="1">
    <citation type="submission" date="2021-04" db="EMBL/GenBank/DDBJ databases">
        <title>The genome sequence of type strain Ideonella paludis KCTC 32238.</title>
        <authorList>
            <person name="Liu Y."/>
        </authorList>
    </citation>
    <scope>NUCLEOTIDE SEQUENCE [LARGE SCALE GENOMIC DNA]</scope>
    <source>
        <strain evidence="1 2">KCTC 32238</strain>
    </source>
</reference>
<organism evidence="1 2">
    <name type="scientific">Ideonella paludis</name>
    <dbReference type="NCBI Taxonomy" id="1233411"/>
    <lineage>
        <taxon>Bacteria</taxon>
        <taxon>Pseudomonadati</taxon>
        <taxon>Pseudomonadota</taxon>
        <taxon>Betaproteobacteria</taxon>
        <taxon>Burkholderiales</taxon>
        <taxon>Sphaerotilaceae</taxon>
        <taxon>Ideonella</taxon>
    </lineage>
</organism>
<evidence type="ECO:0000313" key="1">
    <source>
        <dbReference type="EMBL" id="MBQ0934626.1"/>
    </source>
</evidence>
<accession>A0ABS5DUS4</accession>
<dbReference type="Proteomes" id="UP000672097">
    <property type="component" value="Unassembled WGS sequence"/>
</dbReference>
<name>A0ABS5DUS4_9BURK</name>
<sequence length="79" mass="8463">MSSYFPPYSLNGVSERACAFCFHGRANGLQCNNGAVNATHCHCPEVGSRPMPVAQARADTGPCGREARHLVFQALQQVA</sequence>
<gene>
    <name evidence="1" type="ORF">KAK11_04720</name>
</gene>
<evidence type="ECO:0000313" key="2">
    <source>
        <dbReference type="Proteomes" id="UP000672097"/>
    </source>
</evidence>
<proteinExistence type="predicted"/>